<comment type="function">
    <text evidence="1">Is involved in L-lactate degradation and allows cells to grow with lactate as the sole carbon source.</text>
</comment>
<gene>
    <name evidence="1" type="primary">lutC</name>
    <name evidence="3" type="ORF">BFG57_16120</name>
</gene>
<keyword evidence="4" id="KW-1185">Reference proteome</keyword>
<dbReference type="PANTHER" id="PTHR43682">
    <property type="entry name" value="LACTATE UTILIZATION PROTEIN C"/>
    <property type="match status" value="1"/>
</dbReference>
<dbReference type="RefSeq" id="WP_069717585.1">
    <property type="nucleotide sequence ID" value="NZ_MJEH01000030.1"/>
</dbReference>
<dbReference type="AlphaFoldDB" id="A0A1E5LEA0"/>
<dbReference type="GO" id="GO:0006089">
    <property type="term" value="P:lactate metabolic process"/>
    <property type="evidence" value="ECO:0007669"/>
    <property type="project" value="UniProtKB-UniRule"/>
</dbReference>
<dbReference type="SUPFAM" id="SSF100950">
    <property type="entry name" value="NagB/RpiA/CoA transferase-like"/>
    <property type="match status" value="1"/>
</dbReference>
<organism evidence="3 4">
    <name type="scientific">Bacillus solimangrovi</name>
    <dbReference type="NCBI Taxonomy" id="1305675"/>
    <lineage>
        <taxon>Bacteria</taxon>
        <taxon>Bacillati</taxon>
        <taxon>Bacillota</taxon>
        <taxon>Bacilli</taxon>
        <taxon>Bacillales</taxon>
        <taxon>Bacillaceae</taxon>
        <taxon>Bacillus</taxon>
    </lineage>
</organism>
<comment type="similarity">
    <text evidence="1">Belongs to the LutC/YkgG family.</text>
</comment>
<dbReference type="OrthoDB" id="9794157at2"/>
<evidence type="ECO:0000313" key="4">
    <source>
        <dbReference type="Proteomes" id="UP000095209"/>
    </source>
</evidence>
<dbReference type="HAMAP" id="MF_02104">
    <property type="entry name" value="LutC"/>
    <property type="match status" value="1"/>
</dbReference>
<feature type="domain" description="LUD" evidence="2">
    <location>
        <begin position="52"/>
        <end position="236"/>
    </location>
</feature>
<accession>A0A1E5LEA0</accession>
<evidence type="ECO:0000259" key="2">
    <source>
        <dbReference type="Pfam" id="PF02589"/>
    </source>
</evidence>
<dbReference type="STRING" id="1305675.BFG57_16120"/>
<dbReference type="PANTHER" id="PTHR43682:SF1">
    <property type="entry name" value="LACTATE UTILIZATION PROTEIN C"/>
    <property type="match status" value="1"/>
</dbReference>
<dbReference type="Proteomes" id="UP000095209">
    <property type="component" value="Unassembled WGS sequence"/>
</dbReference>
<dbReference type="EMBL" id="MJEH01000030">
    <property type="protein sequence ID" value="OEH92369.1"/>
    <property type="molecule type" value="Genomic_DNA"/>
</dbReference>
<dbReference type="InterPro" id="IPR024185">
    <property type="entry name" value="FTHF_cligase-like_sf"/>
</dbReference>
<dbReference type="InterPro" id="IPR037171">
    <property type="entry name" value="NagB/RpiA_transferase-like"/>
</dbReference>
<sequence length="239" mass="26309">MTKGTIQNRKSFLRNITKTLGREQRTYVERPTWKHQPQHHVFKGYSQDELVQALKEQCNYIHTDFVQTNKAGVKQAISDVISHYGGKSVVTSDDVRFEEIGLCDYLSTTLPNEEIDVHVWDKNGGKENLGISAKADVGITFSDATLAESGTVVLFSDNGKGRSVSLLPATYIALVPKSTIVPRMTQVAQAVREQVIRGEVVASCVNFISGPSNSADIEMNLIVGVHGPIKATYIVIDDM</sequence>
<dbReference type="InterPro" id="IPR003741">
    <property type="entry name" value="LUD_dom"/>
</dbReference>
<proteinExistence type="inferred from homology"/>
<protein>
    <recommendedName>
        <fullName evidence="1">Lactate utilization protein C</fullName>
    </recommendedName>
</protein>
<name>A0A1E5LEA0_9BACI</name>
<evidence type="ECO:0000256" key="1">
    <source>
        <dbReference type="HAMAP-Rule" id="MF_02104"/>
    </source>
</evidence>
<dbReference type="Gene3D" id="3.40.50.10420">
    <property type="entry name" value="NagB/RpiA/CoA transferase-like"/>
    <property type="match status" value="1"/>
</dbReference>
<evidence type="ECO:0000313" key="3">
    <source>
        <dbReference type="EMBL" id="OEH92369.1"/>
    </source>
</evidence>
<dbReference type="Pfam" id="PF02589">
    <property type="entry name" value="LUD_dom"/>
    <property type="match status" value="1"/>
</dbReference>
<dbReference type="InterPro" id="IPR022823">
    <property type="entry name" value="LutC"/>
</dbReference>
<reference evidence="3 4" key="1">
    <citation type="submission" date="2016-08" db="EMBL/GenBank/DDBJ databases">
        <title>Genome of Bacillus solimangrovi GH2-4.</title>
        <authorList>
            <person name="Lim S."/>
            <person name="Kim B.-C."/>
        </authorList>
    </citation>
    <scope>NUCLEOTIDE SEQUENCE [LARGE SCALE GENOMIC DNA]</scope>
    <source>
        <strain evidence="3 4">GH2-4</strain>
    </source>
</reference>
<comment type="caution">
    <text evidence="3">The sequence shown here is derived from an EMBL/GenBank/DDBJ whole genome shotgun (WGS) entry which is preliminary data.</text>
</comment>